<evidence type="ECO:0000313" key="3">
    <source>
        <dbReference type="Proteomes" id="UP000824179"/>
    </source>
</evidence>
<gene>
    <name evidence="2" type="ORF">IAB90_06980</name>
</gene>
<dbReference type="AlphaFoldDB" id="A0A9D1AHE7"/>
<keyword evidence="1" id="KW-0472">Membrane</keyword>
<evidence type="ECO:0000256" key="1">
    <source>
        <dbReference type="SAM" id="Phobius"/>
    </source>
</evidence>
<evidence type="ECO:0000313" key="2">
    <source>
        <dbReference type="EMBL" id="HIR40105.1"/>
    </source>
</evidence>
<reference evidence="2" key="1">
    <citation type="submission" date="2020-10" db="EMBL/GenBank/DDBJ databases">
        <authorList>
            <person name="Gilroy R."/>
        </authorList>
    </citation>
    <scope>NUCLEOTIDE SEQUENCE</scope>
    <source>
        <strain evidence="2">ChiW25-3613</strain>
    </source>
</reference>
<organism evidence="2 3">
    <name type="scientific">Candidatus Coproplasma stercoripullorum</name>
    <dbReference type="NCBI Taxonomy" id="2840751"/>
    <lineage>
        <taxon>Bacteria</taxon>
        <taxon>Bacillati</taxon>
        <taxon>Bacillota</taxon>
        <taxon>Clostridia</taxon>
        <taxon>Eubacteriales</taxon>
        <taxon>Candidatus Coproplasma</taxon>
    </lineage>
</organism>
<sequence>MDFKKKPKISTSARILVALFWIVAVAVFAAAVLSFFIDVPIPEEAESYGYSTVATEEVWHS</sequence>
<comment type="caution">
    <text evidence="2">The sequence shown here is derived from an EMBL/GenBank/DDBJ whole genome shotgun (WGS) entry which is preliminary data.</text>
</comment>
<accession>A0A9D1AHE7</accession>
<name>A0A9D1AHE7_9FIRM</name>
<keyword evidence="1" id="KW-0812">Transmembrane</keyword>
<reference evidence="2" key="2">
    <citation type="journal article" date="2021" name="PeerJ">
        <title>Extensive microbial diversity within the chicken gut microbiome revealed by metagenomics and culture.</title>
        <authorList>
            <person name="Gilroy R."/>
            <person name="Ravi A."/>
            <person name="Getino M."/>
            <person name="Pursley I."/>
            <person name="Horton D.L."/>
            <person name="Alikhan N.F."/>
            <person name="Baker D."/>
            <person name="Gharbi K."/>
            <person name="Hall N."/>
            <person name="Watson M."/>
            <person name="Adriaenssens E.M."/>
            <person name="Foster-Nyarko E."/>
            <person name="Jarju S."/>
            <person name="Secka A."/>
            <person name="Antonio M."/>
            <person name="Oren A."/>
            <person name="Chaudhuri R.R."/>
            <person name="La Ragione R."/>
            <person name="Hildebrand F."/>
            <person name="Pallen M.J."/>
        </authorList>
    </citation>
    <scope>NUCLEOTIDE SEQUENCE</scope>
    <source>
        <strain evidence="2">ChiW25-3613</strain>
    </source>
</reference>
<proteinExistence type="predicted"/>
<dbReference type="EMBL" id="DVHB01000123">
    <property type="protein sequence ID" value="HIR40105.1"/>
    <property type="molecule type" value="Genomic_DNA"/>
</dbReference>
<dbReference type="Proteomes" id="UP000824179">
    <property type="component" value="Unassembled WGS sequence"/>
</dbReference>
<protein>
    <submittedName>
        <fullName evidence="2">Uncharacterized protein</fullName>
    </submittedName>
</protein>
<keyword evidence="1" id="KW-1133">Transmembrane helix</keyword>
<feature type="transmembrane region" description="Helical" evidence="1">
    <location>
        <begin position="12"/>
        <end position="37"/>
    </location>
</feature>